<dbReference type="PIRSF" id="PIRSF000883">
    <property type="entry name" value="Pesterase_MJ0912"/>
    <property type="match status" value="1"/>
</dbReference>
<evidence type="ECO:0000256" key="1">
    <source>
        <dbReference type="ARBA" id="ARBA00008950"/>
    </source>
</evidence>
<dbReference type="Proteomes" id="UP001365405">
    <property type="component" value="Unassembled WGS sequence"/>
</dbReference>
<protein>
    <submittedName>
        <fullName evidence="3">Metallophosphoesterase family protein</fullName>
    </submittedName>
</protein>
<dbReference type="EMBL" id="JBBUTH010000003">
    <property type="protein sequence ID" value="MEK8050185.1"/>
    <property type="molecule type" value="Genomic_DNA"/>
</dbReference>
<dbReference type="InterPro" id="IPR024654">
    <property type="entry name" value="Calcineurin-like_PHP_lpxH"/>
</dbReference>
<proteinExistence type="inferred from homology"/>
<dbReference type="PANTHER" id="PTHR42850:SF2">
    <property type="entry name" value="BLL5683 PROTEIN"/>
    <property type="match status" value="1"/>
</dbReference>
<accession>A0ABU9CE80</accession>
<name>A0ABU9CE80_9BURK</name>
<reference evidence="3 4" key="1">
    <citation type="submission" date="2024-04" db="EMBL/GenBank/DDBJ databases">
        <title>Novel species of the genus Ideonella isolated from streams.</title>
        <authorList>
            <person name="Lu H."/>
        </authorList>
    </citation>
    <scope>NUCLEOTIDE SEQUENCE [LARGE SCALE GENOMIC DNA]</scope>
    <source>
        <strain evidence="3 4">DXS22W</strain>
    </source>
</reference>
<dbReference type="InterPro" id="IPR011152">
    <property type="entry name" value="Pesterase_MJ0912"/>
</dbReference>
<evidence type="ECO:0000313" key="4">
    <source>
        <dbReference type="Proteomes" id="UP001365405"/>
    </source>
</evidence>
<dbReference type="SUPFAM" id="SSF56300">
    <property type="entry name" value="Metallo-dependent phosphatases"/>
    <property type="match status" value="1"/>
</dbReference>
<dbReference type="CDD" id="cd00838">
    <property type="entry name" value="MPP_superfamily"/>
    <property type="match status" value="1"/>
</dbReference>
<evidence type="ECO:0000313" key="3">
    <source>
        <dbReference type="EMBL" id="MEK8050185.1"/>
    </source>
</evidence>
<dbReference type="Gene3D" id="3.60.21.10">
    <property type="match status" value="1"/>
</dbReference>
<dbReference type="InterPro" id="IPR029052">
    <property type="entry name" value="Metallo-depent_PP-like"/>
</dbReference>
<sequence length="248" mass="27213">MKTALITDLHANREAVEAVLDHARFQGVQQWVLLGDFVGYGADPGWVVDTARELVRKEGALAVQGNHDMAVVRGVSPGMRAEAAHVIGWTRERLNPEQVQFLADLPLVQTRGDHLYVHANAWAPAGWDYIQGRSEAVRSMHATDSRYTFCGHMHEPKLFHVSGTGKAGDFVPTPGVPIPVPPHRQWLIIPGSAGQPRDGNPAACYAIFDDAQATITYHRVPYDHETAGAKILAAELPQRLAIRLEEGQ</sequence>
<dbReference type="Pfam" id="PF12850">
    <property type="entry name" value="Metallophos_2"/>
    <property type="match status" value="1"/>
</dbReference>
<keyword evidence="4" id="KW-1185">Reference proteome</keyword>
<dbReference type="RefSeq" id="WP_341409853.1">
    <property type="nucleotide sequence ID" value="NZ_JBBUTH010000003.1"/>
</dbReference>
<organism evidence="3 4">
    <name type="scientific">Pseudaquabacterium inlustre</name>
    <dbReference type="NCBI Taxonomy" id="2984192"/>
    <lineage>
        <taxon>Bacteria</taxon>
        <taxon>Pseudomonadati</taxon>
        <taxon>Pseudomonadota</taxon>
        <taxon>Betaproteobacteria</taxon>
        <taxon>Burkholderiales</taxon>
        <taxon>Sphaerotilaceae</taxon>
        <taxon>Pseudaquabacterium</taxon>
    </lineage>
</organism>
<evidence type="ECO:0000259" key="2">
    <source>
        <dbReference type="Pfam" id="PF12850"/>
    </source>
</evidence>
<dbReference type="InterPro" id="IPR050126">
    <property type="entry name" value="Ap4A_hydrolase"/>
</dbReference>
<comment type="caution">
    <text evidence="3">The sequence shown here is derived from an EMBL/GenBank/DDBJ whole genome shotgun (WGS) entry which is preliminary data.</text>
</comment>
<feature type="domain" description="Calcineurin-like phosphoesterase" evidence="2">
    <location>
        <begin position="1"/>
        <end position="209"/>
    </location>
</feature>
<comment type="similarity">
    <text evidence="1">Belongs to the metallophosphoesterase superfamily. YfcE family.</text>
</comment>
<dbReference type="PANTHER" id="PTHR42850">
    <property type="entry name" value="METALLOPHOSPHOESTERASE"/>
    <property type="match status" value="1"/>
</dbReference>
<gene>
    <name evidence="3" type="ORF">AACH10_08040</name>
</gene>